<dbReference type="PANTHER" id="PTHR47331">
    <property type="entry name" value="PHD-TYPE DOMAIN-CONTAINING PROTEIN"/>
    <property type="match status" value="1"/>
</dbReference>
<evidence type="ECO:0000256" key="1">
    <source>
        <dbReference type="SAM" id="Phobius"/>
    </source>
</evidence>
<name>A0ABP1PLY9_9HEXA</name>
<dbReference type="InterPro" id="IPR040676">
    <property type="entry name" value="DUF5641"/>
</dbReference>
<evidence type="ECO:0000259" key="2">
    <source>
        <dbReference type="Pfam" id="PF18701"/>
    </source>
</evidence>
<protein>
    <recommendedName>
        <fullName evidence="2">DUF5641 domain-containing protein</fullName>
    </recommendedName>
</protein>
<dbReference type="Proteomes" id="UP001642540">
    <property type="component" value="Unassembled WGS sequence"/>
</dbReference>
<feature type="transmembrane region" description="Helical" evidence="1">
    <location>
        <begin position="161"/>
        <end position="180"/>
    </location>
</feature>
<keyword evidence="1" id="KW-0472">Membrane</keyword>
<keyword evidence="1" id="KW-0812">Transmembrane</keyword>
<organism evidence="3 4">
    <name type="scientific">Orchesella dallaii</name>
    <dbReference type="NCBI Taxonomy" id="48710"/>
    <lineage>
        <taxon>Eukaryota</taxon>
        <taxon>Metazoa</taxon>
        <taxon>Ecdysozoa</taxon>
        <taxon>Arthropoda</taxon>
        <taxon>Hexapoda</taxon>
        <taxon>Collembola</taxon>
        <taxon>Entomobryomorpha</taxon>
        <taxon>Entomobryoidea</taxon>
        <taxon>Orchesellidae</taxon>
        <taxon>Orchesellinae</taxon>
        <taxon>Orchesella</taxon>
    </lineage>
</organism>
<sequence>MKMVEKRTCKIDKRWETTLLRRSEPVQFPNIYSAALRRLNYVEHKMGRDSNFKMQYSQRVQYYLENGYERILHDDEAKECSPKTWFLPYFGTVHPNKPGKVRIVFDTAAKVDGISLNSMLLTGPVLLTSLPRVLIKFRQRRIAFTGEDILRCEARPTKRQILRLMILILDPLGFLRFFVWKSKNAWDDELGTELFKIWEKWKNVQPEVKVGAIVLVTDPGQPRSSWPLGKIVTTFLGEDEELQTSRLRLEPIGPLWLSWQFLMSAREVPPLGWNLGGSMLQRRLKRNRIRHIFMQMNITFCFV</sequence>
<comment type="caution">
    <text evidence="3">The sequence shown here is derived from an EMBL/GenBank/DDBJ whole genome shotgun (WGS) entry which is preliminary data.</text>
</comment>
<evidence type="ECO:0000313" key="3">
    <source>
        <dbReference type="EMBL" id="CAL8068955.1"/>
    </source>
</evidence>
<dbReference type="EMBL" id="CAXLJM020000003">
    <property type="protein sequence ID" value="CAL8068955.1"/>
    <property type="molecule type" value="Genomic_DNA"/>
</dbReference>
<feature type="domain" description="DUF5641" evidence="2">
    <location>
        <begin position="185"/>
        <end position="248"/>
    </location>
</feature>
<evidence type="ECO:0000313" key="4">
    <source>
        <dbReference type="Proteomes" id="UP001642540"/>
    </source>
</evidence>
<accession>A0ABP1PLY9</accession>
<dbReference type="Pfam" id="PF18701">
    <property type="entry name" value="DUF5641"/>
    <property type="match status" value="1"/>
</dbReference>
<gene>
    <name evidence="3" type="ORF">ODALV1_LOCUS542</name>
</gene>
<keyword evidence="1" id="KW-1133">Transmembrane helix</keyword>
<keyword evidence="4" id="KW-1185">Reference proteome</keyword>
<proteinExistence type="predicted"/>
<dbReference type="PANTHER" id="PTHR47331:SF5">
    <property type="entry name" value="RIBONUCLEASE H"/>
    <property type="match status" value="1"/>
</dbReference>
<reference evidence="3 4" key="1">
    <citation type="submission" date="2024-08" db="EMBL/GenBank/DDBJ databases">
        <authorList>
            <person name="Cucini C."/>
            <person name="Frati F."/>
        </authorList>
    </citation>
    <scope>NUCLEOTIDE SEQUENCE [LARGE SCALE GENOMIC DNA]</scope>
</reference>